<dbReference type="GO" id="GO:0033617">
    <property type="term" value="P:mitochondrial respiratory chain complex IV assembly"/>
    <property type="evidence" value="ECO:0007669"/>
    <property type="project" value="TreeGrafter"/>
</dbReference>
<dbReference type="Proteomes" id="UP001187531">
    <property type="component" value="Unassembled WGS sequence"/>
</dbReference>
<evidence type="ECO:0000313" key="7">
    <source>
        <dbReference type="Proteomes" id="UP001187531"/>
    </source>
</evidence>
<comment type="similarity">
    <text evidence="4">Belongs to the COX19 family.</text>
</comment>
<feature type="domain" description="CHCH" evidence="5">
    <location>
        <begin position="29"/>
        <end position="63"/>
    </location>
</feature>
<reference evidence="6" key="1">
    <citation type="submission" date="2023-07" db="EMBL/GenBank/DDBJ databases">
        <title>Chromosome-level genome assembly of Artemia franciscana.</title>
        <authorList>
            <person name="Jo E."/>
        </authorList>
    </citation>
    <scope>NUCLEOTIDE SEQUENCE</scope>
    <source>
        <tissue evidence="6">Whole body</tissue>
    </source>
</reference>
<comment type="subcellular location">
    <subcellularLocation>
        <location evidence="1">Cytoplasm</location>
    </subcellularLocation>
</comment>
<keyword evidence="7" id="KW-1185">Reference proteome</keyword>
<dbReference type="InterPro" id="IPR051383">
    <property type="entry name" value="COX19"/>
</dbReference>
<evidence type="ECO:0000256" key="4">
    <source>
        <dbReference type="ARBA" id="ARBA00038223"/>
    </source>
</evidence>
<dbReference type="PANTHER" id="PTHR21107:SF2">
    <property type="entry name" value="CYTOCHROME C OXIDASE ASSEMBLY PROTEIN COX19"/>
    <property type="match status" value="1"/>
</dbReference>
<organism evidence="6 7">
    <name type="scientific">Artemia franciscana</name>
    <name type="common">Brine shrimp</name>
    <name type="synonym">Artemia sanfranciscana</name>
    <dbReference type="NCBI Taxonomy" id="6661"/>
    <lineage>
        <taxon>Eukaryota</taxon>
        <taxon>Metazoa</taxon>
        <taxon>Ecdysozoa</taxon>
        <taxon>Arthropoda</taxon>
        <taxon>Crustacea</taxon>
        <taxon>Branchiopoda</taxon>
        <taxon>Anostraca</taxon>
        <taxon>Artemiidae</taxon>
        <taxon>Artemia</taxon>
    </lineage>
</organism>
<dbReference type="InterPro" id="IPR010625">
    <property type="entry name" value="CHCH"/>
</dbReference>
<keyword evidence="3" id="KW-1015">Disulfide bond</keyword>
<protein>
    <recommendedName>
        <fullName evidence="5">CHCH domain-containing protein</fullName>
    </recommendedName>
</protein>
<accession>A0AA88KWJ9</accession>
<evidence type="ECO:0000256" key="1">
    <source>
        <dbReference type="ARBA" id="ARBA00004496"/>
    </source>
</evidence>
<dbReference type="AlphaFoldDB" id="A0AA88KWJ9"/>
<proteinExistence type="inferred from homology"/>
<dbReference type="EMBL" id="JAVRJZ010000020">
    <property type="protein sequence ID" value="KAK2706572.1"/>
    <property type="molecule type" value="Genomic_DNA"/>
</dbReference>
<comment type="caution">
    <text evidence="6">The sequence shown here is derived from an EMBL/GenBank/DDBJ whole genome shotgun (WGS) entry which is preliminary data.</text>
</comment>
<sequence>MNVMTSGSKQFKVTPPEKGSFPLDHEGECKLFMIKYMRCLMENDNQNSECRKFSKDYLECRMEKQLMSKEDLKKLGFADLIPEV</sequence>
<name>A0AA88KWJ9_ARTSF</name>
<evidence type="ECO:0000256" key="2">
    <source>
        <dbReference type="ARBA" id="ARBA00022490"/>
    </source>
</evidence>
<dbReference type="PANTHER" id="PTHR21107">
    <property type="entry name" value="CYTOCHROME C OXIDASE ASSEMBLY PROTEIN COX19"/>
    <property type="match status" value="1"/>
</dbReference>
<dbReference type="GO" id="GO:0005758">
    <property type="term" value="C:mitochondrial intermembrane space"/>
    <property type="evidence" value="ECO:0007669"/>
    <property type="project" value="TreeGrafter"/>
</dbReference>
<evidence type="ECO:0000256" key="3">
    <source>
        <dbReference type="ARBA" id="ARBA00023157"/>
    </source>
</evidence>
<dbReference type="PROSITE" id="PS51808">
    <property type="entry name" value="CHCH"/>
    <property type="match status" value="1"/>
</dbReference>
<dbReference type="Pfam" id="PF06747">
    <property type="entry name" value="CHCH"/>
    <property type="match status" value="1"/>
</dbReference>
<evidence type="ECO:0000259" key="5">
    <source>
        <dbReference type="Pfam" id="PF06747"/>
    </source>
</evidence>
<evidence type="ECO:0000313" key="6">
    <source>
        <dbReference type="EMBL" id="KAK2706572.1"/>
    </source>
</evidence>
<gene>
    <name evidence="6" type="ORF">QYM36_016566</name>
</gene>
<keyword evidence="2" id="KW-0963">Cytoplasm</keyword>